<dbReference type="AlphaFoldDB" id="A0A2J5HLF8"/>
<proteinExistence type="inferred from homology"/>
<evidence type="ECO:0000256" key="7">
    <source>
        <dbReference type="ARBA" id="ARBA00022989"/>
    </source>
</evidence>
<keyword evidence="8" id="KW-0496">Mitochondrion</keyword>
<dbReference type="FunFam" id="1.50.40.10:FF:000010">
    <property type="entry name" value="Probable YHM1 (Mitochondrial carrier)"/>
    <property type="match status" value="1"/>
</dbReference>
<dbReference type="InterPro" id="IPR023395">
    <property type="entry name" value="MCP_dom_sf"/>
</dbReference>
<dbReference type="PANTHER" id="PTHR46974">
    <property type="entry name" value="MITOCHONDRIAL GTP/GDP CARRIER PROTEIN 1"/>
    <property type="match status" value="1"/>
</dbReference>
<evidence type="ECO:0000256" key="9">
    <source>
        <dbReference type="ARBA" id="ARBA00023136"/>
    </source>
</evidence>
<sequence>MSPAIVQAGAGSASKDVKKESATARLLGSGSAGIAELMVFHPVDTTAKRLMSNQTRITSAAGFKQVVFKEYANASVGQKFTSLFPGLGYAAGYKVLQRIYKYGGQPFARDYLAKHHGAEFDNAFGKGTGKAIMHATAGSLIGIGEIVLLPLDVLKIKRQTNPEAFRGRGLFKIVADEGFGLYRGAGWTAARNAPGSFALFGGSAFAKEYIYSLQDYNKASWSQNFVASVCGASASLIVSAPLDVIKTRIQNRNFENPESGFRILSNMVKNEGFGSFFKGLTPKLLMTGPKLVFSFWLAQTLIPAFGQVGKKKKKKKRHIKRNNPTAVFWKHGTNYISQLEIPSITRFFLFSFCLTTAFGECDRASLLLSHFVFS</sequence>
<evidence type="ECO:0000256" key="4">
    <source>
        <dbReference type="ARBA" id="ARBA00022692"/>
    </source>
</evidence>
<evidence type="ECO:0000313" key="12">
    <source>
        <dbReference type="EMBL" id="PLN77849.1"/>
    </source>
</evidence>
<keyword evidence="4 10" id="KW-0812">Transmembrane</keyword>
<protein>
    <submittedName>
        <fullName evidence="12">Mitochondrial carrier protein</fullName>
    </submittedName>
</protein>
<dbReference type="Gene3D" id="1.50.40.10">
    <property type="entry name" value="Mitochondrial carrier domain"/>
    <property type="match status" value="1"/>
</dbReference>
<organism evidence="12 13">
    <name type="scientific">Aspergillus taichungensis</name>
    <dbReference type="NCBI Taxonomy" id="482145"/>
    <lineage>
        <taxon>Eukaryota</taxon>
        <taxon>Fungi</taxon>
        <taxon>Dikarya</taxon>
        <taxon>Ascomycota</taxon>
        <taxon>Pezizomycotina</taxon>
        <taxon>Eurotiomycetes</taxon>
        <taxon>Eurotiomycetidae</taxon>
        <taxon>Eurotiales</taxon>
        <taxon>Aspergillaceae</taxon>
        <taxon>Aspergillus</taxon>
        <taxon>Aspergillus subgen. Circumdati</taxon>
    </lineage>
</organism>
<keyword evidence="6" id="KW-0999">Mitochondrion inner membrane</keyword>
<dbReference type="PANTHER" id="PTHR46974:SF1">
    <property type="entry name" value="MITOCHONDRIAL GTP_GDP CARRIER PROTEIN 1"/>
    <property type="match status" value="1"/>
</dbReference>
<keyword evidence="7" id="KW-1133">Transmembrane helix</keyword>
<evidence type="ECO:0000256" key="10">
    <source>
        <dbReference type="PROSITE-ProRule" id="PRU00282"/>
    </source>
</evidence>
<dbReference type="EMBL" id="KZ559587">
    <property type="protein sequence ID" value="PLN77849.1"/>
    <property type="molecule type" value="Genomic_DNA"/>
</dbReference>
<evidence type="ECO:0000313" key="13">
    <source>
        <dbReference type="Proteomes" id="UP000235023"/>
    </source>
</evidence>
<dbReference type="GO" id="GO:0001409">
    <property type="term" value="F:guanine nucleotide transmembrane transporter activity"/>
    <property type="evidence" value="ECO:0007669"/>
    <property type="project" value="TreeGrafter"/>
</dbReference>
<evidence type="ECO:0000256" key="3">
    <source>
        <dbReference type="ARBA" id="ARBA00022448"/>
    </source>
</evidence>
<evidence type="ECO:0000256" key="5">
    <source>
        <dbReference type="ARBA" id="ARBA00022737"/>
    </source>
</evidence>
<keyword evidence="9 10" id="KW-0472">Membrane</keyword>
<keyword evidence="5" id="KW-0677">Repeat</keyword>
<dbReference type="GO" id="GO:0005743">
    <property type="term" value="C:mitochondrial inner membrane"/>
    <property type="evidence" value="ECO:0007669"/>
    <property type="project" value="UniProtKB-SubCell"/>
</dbReference>
<name>A0A2J5HLF8_9EURO</name>
<reference evidence="13" key="1">
    <citation type="submission" date="2017-12" db="EMBL/GenBank/DDBJ databases">
        <authorList>
            <consortium name="DOE Joint Genome Institute"/>
            <person name="Mondo S.J."/>
            <person name="Kjaerbolling I."/>
            <person name="Vesth T.C."/>
            <person name="Frisvad J.C."/>
            <person name="Nybo J.L."/>
            <person name="Theobald S."/>
            <person name="Kuo A."/>
            <person name="Bowyer P."/>
            <person name="Matsuda Y."/>
            <person name="Lyhne E.K."/>
            <person name="Kogle M.E."/>
            <person name="Clum A."/>
            <person name="Lipzen A."/>
            <person name="Salamov A."/>
            <person name="Ngan C.Y."/>
            <person name="Daum C."/>
            <person name="Chiniquy J."/>
            <person name="Barry K."/>
            <person name="LaButti K."/>
            <person name="Haridas S."/>
            <person name="Simmons B.A."/>
            <person name="Magnuson J.K."/>
            <person name="Mortensen U.H."/>
            <person name="Larsen T.O."/>
            <person name="Grigoriev I.V."/>
            <person name="Baker S.E."/>
            <person name="Andersen M.R."/>
            <person name="Nordberg H.P."/>
            <person name="Cantor M.N."/>
            <person name="Hua S.X."/>
        </authorList>
    </citation>
    <scope>NUCLEOTIDE SEQUENCE [LARGE SCALE GENOMIC DNA]</scope>
    <source>
        <strain evidence="13">IBT 19404</strain>
    </source>
</reference>
<keyword evidence="3 11" id="KW-0813">Transport</keyword>
<keyword evidence="13" id="KW-1185">Reference proteome</keyword>
<dbReference type="PROSITE" id="PS50920">
    <property type="entry name" value="SOLCAR"/>
    <property type="match status" value="1"/>
</dbReference>
<accession>A0A2J5HLF8</accession>
<evidence type="ECO:0000256" key="8">
    <source>
        <dbReference type="ARBA" id="ARBA00023128"/>
    </source>
</evidence>
<comment type="subcellular location">
    <subcellularLocation>
        <location evidence="1">Mitochondrion inner membrane</location>
        <topology evidence="1">Multi-pass membrane protein</topology>
    </subcellularLocation>
</comment>
<evidence type="ECO:0000256" key="2">
    <source>
        <dbReference type="ARBA" id="ARBA00006375"/>
    </source>
</evidence>
<feature type="repeat" description="Solcar" evidence="10">
    <location>
        <begin position="222"/>
        <end position="304"/>
    </location>
</feature>
<evidence type="ECO:0000256" key="6">
    <source>
        <dbReference type="ARBA" id="ARBA00022792"/>
    </source>
</evidence>
<gene>
    <name evidence="12" type="ORF">BDW42DRAFT_152648</name>
</gene>
<dbReference type="Proteomes" id="UP000235023">
    <property type="component" value="Unassembled WGS sequence"/>
</dbReference>
<dbReference type="OrthoDB" id="409947at2759"/>
<dbReference type="Pfam" id="PF00153">
    <property type="entry name" value="Mito_carr"/>
    <property type="match status" value="2"/>
</dbReference>
<dbReference type="InterPro" id="IPR053042">
    <property type="entry name" value="Mito_GTP/GDP_Carrier"/>
</dbReference>
<comment type="similarity">
    <text evidence="2 11">Belongs to the mitochondrial carrier (TC 2.A.29) family.</text>
</comment>
<evidence type="ECO:0000256" key="1">
    <source>
        <dbReference type="ARBA" id="ARBA00004448"/>
    </source>
</evidence>
<evidence type="ECO:0000256" key="11">
    <source>
        <dbReference type="RuleBase" id="RU000488"/>
    </source>
</evidence>
<dbReference type="InterPro" id="IPR018108">
    <property type="entry name" value="MCP_transmembrane"/>
</dbReference>
<dbReference type="SUPFAM" id="SSF103506">
    <property type="entry name" value="Mitochondrial carrier"/>
    <property type="match status" value="1"/>
</dbReference>